<comment type="caution">
    <text evidence="5">The sequence shown here is derived from an EMBL/GenBank/DDBJ whole genome shotgun (WGS) entry which is preliminary data.</text>
</comment>
<evidence type="ECO:0000256" key="1">
    <source>
        <dbReference type="ARBA" id="ARBA00022491"/>
    </source>
</evidence>
<proteinExistence type="predicted"/>
<sequence>MDNKKERIIHAAIDVFCEKGIEKAKVSDIVKKAGIAQGTFYIYFSSKLAVMPSIAQVMVEKMLVEINNKVKNSDSFIDQLKSVIEAVFSITKDFREIQAMIYAGLASAEFLQEWETIYSPYYAWMSEFLSLAKENNILRDTVDPDQTAVILIGLIESVAEQTFLYSHGDRDMAEIKKNEVLNFVLHGLGVKF</sequence>
<evidence type="ECO:0000259" key="4">
    <source>
        <dbReference type="PROSITE" id="PS50977"/>
    </source>
</evidence>
<dbReference type="PRINTS" id="PR00455">
    <property type="entry name" value="HTHTETR"/>
</dbReference>
<dbReference type="InterPro" id="IPR036271">
    <property type="entry name" value="Tet_transcr_reg_TetR-rel_C_sf"/>
</dbReference>
<dbReference type="SUPFAM" id="SSF46689">
    <property type="entry name" value="Homeodomain-like"/>
    <property type="match status" value="1"/>
</dbReference>
<evidence type="ECO:0000313" key="5">
    <source>
        <dbReference type="EMBL" id="MED3564226.1"/>
    </source>
</evidence>
<name>A0ABU6NDB7_9BACI</name>
<dbReference type="InterPro" id="IPR009057">
    <property type="entry name" value="Homeodomain-like_sf"/>
</dbReference>
<keyword evidence="1" id="KW-0678">Repressor</keyword>
<dbReference type="PROSITE" id="PS50977">
    <property type="entry name" value="HTH_TETR_2"/>
    <property type="match status" value="1"/>
</dbReference>
<gene>
    <name evidence="5" type="ORF">P4447_17555</name>
</gene>
<organism evidence="5 6">
    <name type="scientific">Bacillus xiapuensis</name>
    <dbReference type="NCBI Taxonomy" id="2014075"/>
    <lineage>
        <taxon>Bacteria</taxon>
        <taxon>Bacillati</taxon>
        <taxon>Bacillota</taxon>
        <taxon>Bacilli</taxon>
        <taxon>Bacillales</taxon>
        <taxon>Bacillaceae</taxon>
        <taxon>Bacillus</taxon>
    </lineage>
</organism>
<dbReference type="SUPFAM" id="SSF48498">
    <property type="entry name" value="Tetracyclin repressor-like, C-terminal domain"/>
    <property type="match status" value="1"/>
</dbReference>
<dbReference type="Pfam" id="PF00440">
    <property type="entry name" value="TetR_N"/>
    <property type="match status" value="1"/>
</dbReference>
<feature type="DNA-binding region" description="H-T-H motif" evidence="3">
    <location>
        <begin position="25"/>
        <end position="44"/>
    </location>
</feature>
<protein>
    <submittedName>
        <fullName evidence="5">TetR family transcriptional regulator</fullName>
    </submittedName>
</protein>
<evidence type="ECO:0000256" key="2">
    <source>
        <dbReference type="ARBA" id="ARBA00023125"/>
    </source>
</evidence>
<dbReference type="Gene3D" id="1.10.357.10">
    <property type="entry name" value="Tetracycline Repressor, domain 2"/>
    <property type="match status" value="1"/>
</dbReference>
<keyword evidence="6" id="KW-1185">Reference proteome</keyword>
<evidence type="ECO:0000256" key="3">
    <source>
        <dbReference type="PROSITE-ProRule" id="PRU00335"/>
    </source>
</evidence>
<dbReference type="PANTHER" id="PTHR43479:SF8">
    <property type="entry name" value="TRANSCRIPTIONAL REGULATOR, TETR FAMILY"/>
    <property type="match status" value="1"/>
</dbReference>
<dbReference type="Pfam" id="PF17934">
    <property type="entry name" value="TetR_C_26"/>
    <property type="match status" value="1"/>
</dbReference>
<dbReference type="InterPro" id="IPR050624">
    <property type="entry name" value="HTH-type_Tx_Regulator"/>
</dbReference>
<dbReference type="PANTHER" id="PTHR43479">
    <property type="entry name" value="ACREF/ENVCD OPERON REPRESSOR-RELATED"/>
    <property type="match status" value="1"/>
</dbReference>
<dbReference type="RefSeq" id="WP_327969348.1">
    <property type="nucleotide sequence ID" value="NZ_JARMQG010000288.1"/>
</dbReference>
<dbReference type="InterPro" id="IPR041603">
    <property type="entry name" value="YvdT_C"/>
</dbReference>
<dbReference type="EMBL" id="JARMQG010000288">
    <property type="protein sequence ID" value="MED3564226.1"/>
    <property type="molecule type" value="Genomic_DNA"/>
</dbReference>
<reference evidence="5 6" key="1">
    <citation type="submission" date="2023-03" db="EMBL/GenBank/DDBJ databases">
        <title>Bacillus Genome Sequencing.</title>
        <authorList>
            <person name="Dunlap C."/>
        </authorList>
    </citation>
    <scope>NUCLEOTIDE SEQUENCE [LARGE SCALE GENOMIC DNA]</scope>
    <source>
        <strain evidence="5 6">B-14544</strain>
    </source>
</reference>
<evidence type="ECO:0000313" key="6">
    <source>
        <dbReference type="Proteomes" id="UP001330749"/>
    </source>
</evidence>
<dbReference type="Proteomes" id="UP001330749">
    <property type="component" value="Unassembled WGS sequence"/>
</dbReference>
<keyword evidence="2 3" id="KW-0238">DNA-binding</keyword>
<dbReference type="InterPro" id="IPR001647">
    <property type="entry name" value="HTH_TetR"/>
</dbReference>
<accession>A0ABU6NDB7</accession>
<feature type="domain" description="HTH tetR-type" evidence="4">
    <location>
        <begin position="2"/>
        <end position="62"/>
    </location>
</feature>